<dbReference type="InterPro" id="IPR003594">
    <property type="entry name" value="HATPase_dom"/>
</dbReference>
<keyword evidence="3" id="KW-0902">Two-component regulatory system</keyword>
<evidence type="ECO:0000313" key="6">
    <source>
        <dbReference type="EMBL" id="MBB4766455.1"/>
    </source>
</evidence>
<feature type="domain" description="Histidine kinase/HSP90-like ATPase" evidence="5">
    <location>
        <begin position="274"/>
        <end position="363"/>
    </location>
</feature>
<gene>
    <name evidence="6" type="ORF">BJ971_007011</name>
</gene>
<proteinExistence type="predicted"/>
<dbReference type="AlphaFoldDB" id="A0A7W7I4T5"/>
<feature type="transmembrane region" description="Helical" evidence="4">
    <location>
        <begin position="62"/>
        <end position="81"/>
    </location>
</feature>
<evidence type="ECO:0000313" key="7">
    <source>
        <dbReference type="Proteomes" id="UP000578112"/>
    </source>
</evidence>
<dbReference type="CDD" id="cd16917">
    <property type="entry name" value="HATPase_UhpB-NarQ-NarX-like"/>
    <property type="match status" value="1"/>
</dbReference>
<dbReference type="InterPro" id="IPR036890">
    <property type="entry name" value="HATPase_C_sf"/>
</dbReference>
<keyword evidence="4" id="KW-1133">Transmembrane helix</keyword>
<feature type="transmembrane region" description="Helical" evidence="4">
    <location>
        <begin position="146"/>
        <end position="166"/>
    </location>
</feature>
<accession>A0A7W7I4T5</accession>
<feature type="transmembrane region" description="Helical" evidence="4">
    <location>
        <begin position="112"/>
        <end position="134"/>
    </location>
</feature>
<feature type="transmembrane region" description="Helical" evidence="4">
    <location>
        <begin position="37"/>
        <end position="56"/>
    </location>
</feature>
<dbReference type="Proteomes" id="UP000578112">
    <property type="component" value="Unassembled WGS sequence"/>
</dbReference>
<dbReference type="SUPFAM" id="SSF55874">
    <property type="entry name" value="ATPase domain of HSP90 chaperone/DNA topoisomerase II/histidine kinase"/>
    <property type="match status" value="1"/>
</dbReference>
<protein>
    <submittedName>
        <fullName evidence="6">Signal transduction histidine kinase</fullName>
    </submittedName>
</protein>
<keyword evidence="4" id="KW-0812">Transmembrane</keyword>
<evidence type="ECO:0000256" key="3">
    <source>
        <dbReference type="ARBA" id="ARBA00023012"/>
    </source>
</evidence>
<dbReference type="PANTHER" id="PTHR24421:SF61">
    <property type="entry name" value="OXYGEN SENSOR HISTIDINE KINASE NREB"/>
    <property type="match status" value="1"/>
</dbReference>
<keyword evidence="2 6" id="KW-0418">Kinase</keyword>
<dbReference type="PANTHER" id="PTHR24421">
    <property type="entry name" value="NITRATE/NITRITE SENSOR PROTEIN NARX-RELATED"/>
    <property type="match status" value="1"/>
</dbReference>
<comment type="caution">
    <text evidence="6">The sequence shown here is derived from an EMBL/GenBank/DDBJ whole genome shotgun (WGS) entry which is preliminary data.</text>
</comment>
<dbReference type="GO" id="GO:0016301">
    <property type="term" value="F:kinase activity"/>
    <property type="evidence" value="ECO:0007669"/>
    <property type="project" value="UniProtKB-KW"/>
</dbReference>
<keyword evidence="1" id="KW-0808">Transferase</keyword>
<keyword evidence="7" id="KW-1185">Reference proteome</keyword>
<reference evidence="6 7" key="1">
    <citation type="submission" date="2020-08" db="EMBL/GenBank/DDBJ databases">
        <title>Sequencing the genomes of 1000 actinobacteria strains.</title>
        <authorList>
            <person name="Klenk H.-P."/>
        </authorList>
    </citation>
    <scope>NUCLEOTIDE SEQUENCE [LARGE SCALE GENOMIC DNA]</scope>
    <source>
        <strain evidence="6 7">DSM 43149</strain>
    </source>
</reference>
<evidence type="ECO:0000256" key="2">
    <source>
        <dbReference type="ARBA" id="ARBA00022777"/>
    </source>
</evidence>
<dbReference type="InterPro" id="IPR050482">
    <property type="entry name" value="Sensor_HK_TwoCompSys"/>
</dbReference>
<dbReference type="GO" id="GO:0000160">
    <property type="term" value="P:phosphorelay signal transduction system"/>
    <property type="evidence" value="ECO:0007669"/>
    <property type="project" value="UniProtKB-KW"/>
</dbReference>
<dbReference type="Pfam" id="PF02518">
    <property type="entry name" value="HATPase_c"/>
    <property type="match status" value="1"/>
</dbReference>
<evidence type="ECO:0000259" key="5">
    <source>
        <dbReference type="Pfam" id="PF02518"/>
    </source>
</evidence>
<dbReference type="EMBL" id="JACHNH010000001">
    <property type="protein sequence ID" value="MBB4766455.1"/>
    <property type="molecule type" value="Genomic_DNA"/>
</dbReference>
<sequence length="375" mass="40422">MLLLGFNGLGLLLYAVFWAVLPQQLPTGEQRTRRDLALLLPFGAIGLGVVLLQGLLFDDNGVAGTAGWLVAVTAVGAGVIWHQSDPTRRGWADNPRAPWFAAVVAESDRRSFLFRFIGGGVLVAVGVIGVLAVYTPAGNLSTVFNGVIFALVGLLGVGVVMAPLLWRTFSQLRSEREGRIREQERAEVAAMIHDQVLHTLALIQRNSTDIKEVQRLARGQERSLRNWLYKPMASPTERFAAALEQAAAEVEDTYAISVEAVVVGDTECDERVVALIAAAREALVNAARHSGVETVSLYAEVEAEELSVFVRDRGAGFDLAGVEDTRHGVRGSIVGRMRRHGGRAEIRSAPGDGTEVRLTLPASRESVSAGKENAR</sequence>
<evidence type="ECO:0000256" key="1">
    <source>
        <dbReference type="ARBA" id="ARBA00022679"/>
    </source>
</evidence>
<keyword evidence="4" id="KW-0472">Membrane</keyword>
<name>A0A7W7I4T5_9ACTN</name>
<evidence type="ECO:0000256" key="4">
    <source>
        <dbReference type="SAM" id="Phobius"/>
    </source>
</evidence>
<feature type="transmembrane region" description="Helical" evidence="4">
    <location>
        <begin position="6"/>
        <end position="25"/>
    </location>
</feature>
<dbReference type="Gene3D" id="3.30.565.10">
    <property type="entry name" value="Histidine kinase-like ATPase, C-terminal domain"/>
    <property type="match status" value="1"/>
</dbReference>
<organism evidence="6 7">
    <name type="scientific">Actinoplanes digitatis</name>
    <dbReference type="NCBI Taxonomy" id="1868"/>
    <lineage>
        <taxon>Bacteria</taxon>
        <taxon>Bacillati</taxon>
        <taxon>Actinomycetota</taxon>
        <taxon>Actinomycetes</taxon>
        <taxon>Micromonosporales</taxon>
        <taxon>Micromonosporaceae</taxon>
        <taxon>Actinoplanes</taxon>
    </lineage>
</organism>